<dbReference type="InterPro" id="IPR005290">
    <property type="entry name" value="Ribosomal_uS15_bac-type"/>
</dbReference>
<dbReference type="SMART" id="SM01387">
    <property type="entry name" value="Ribosomal_S15"/>
    <property type="match status" value="1"/>
</dbReference>
<evidence type="ECO:0000313" key="9">
    <source>
        <dbReference type="Proteomes" id="UP000034913"/>
    </source>
</evidence>
<protein>
    <recommendedName>
        <fullName evidence="4">Small ribosomal subunit protein uS15</fullName>
    </recommendedName>
</protein>
<keyword evidence="2 4" id="KW-0687">Ribonucleoprotein</keyword>
<comment type="similarity">
    <text evidence="4 5">Belongs to the universal ribosomal protein uS15 family.</text>
</comment>
<evidence type="ECO:0000256" key="1">
    <source>
        <dbReference type="ARBA" id="ARBA00022980"/>
    </source>
</evidence>
<dbReference type="Gene3D" id="1.10.287.10">
    <property type="entry name" value="S15/NS1, RNA-binding"/>
    <property type="match status" value="1"/>
</dbReference>
<dbReference type="PROSITE" id="PS00362">
    <property type="entry name" value="RIBOSOMAL_S15"/>
    <property type="match status" value="1"/>
</dbReference>
<dbReference type="PANTHER" id="PTHR23321:SF26">
    <property type="entry name" value="SMALL RIBOSOMAL SUBUNIT PROTEIN US15M"/>
    <property type="match status" value="1"/>
</dbReference>
<keyword evidence="1 4" id="KW-0689">Ribosomal protein</keyword>
<comment type="function">
    <text evidence="4 6">One of the primary rRNA binding proteins, it binds directly to 16S rRNA where it helps nucleate assembly of the platform of the 30S subunit by binding and bridging several RNA helices of the 16S rRNA.</text>
</comment>
<dbReference type="PATRIC" id="fig|1620414.3.peg.140"/>
<comment type="subunit">
    <text evidence="3 4">Part of the 30S ribosomal subunit. Forms a bridge to the 50S subunit in the 70S ribosome, contacting the 23S rRNA.</text>
</comment>
<organism evidence="8 9">
    <name type="scientific">candidate division Kazan bacterium GW2011_GWB1_52_7</name>
    <dbReference type="NCBI Taxonomy" id="1620414"/>
    <lineage>
        <taxon>Bacteria</taxon>
        <taxon>Bacteria division Kazan-3B-28</taxon>
    </lineage>
</organism>
<dbReference type="HAMAP" id="MF_01343_B">
    <property type="entry name" value="Ribosomal_uS15_B"/>
    <property type="match status" value="1"/>
</dbReference>
<evidence type="ECO:0000256" key="2">
    <source>
        <dbReference type="ARBA" id="ARBA00023274"/>
    </source>
</evidence>
<dbReference type="GO" id="GO:0003735">
    <property type="term" value="F:structural constituent of ribosome"/>
    <property type="evidence" value="ECO:0007669"/>
    <property type="project" value="InterPro"/>
</dbReference>
<evidence type="ECO:0000256" key="3">
    <source>
        <dbReference type="ARBA" id="ARBA00064542"/>
    </source>
</evidence>
<dbReference type="PANTHER" id="PTHR23321">
    <property type="entry name" value="RIBOSOMAL PROTEIN S15, BACTERIAL AND ORGANELLAR"/>
    <property type="match status" value="1"/>
</dbReference>
<evidence type="ECO:0000256" key="4">
    <source>
        <dbReference type="HAMAP-Rule" id="MF_01343"/>
    </source>
</evidence>
<dbReference type="SUPFAM" id="SSF47060">
    <property type="entry name" value="S15/NS1 RNA-binding domain"/>
    <property type="match status" value="1"/>
</dbReference>
<comment type="function">
    <text evidence="4">Forms an intersubunit bridge (bridge B4) with the 23S rRNA of the 50S subunit in the ribosome.</text>
</comment>
<evidence type="ECO:0000256" key="6">
    <source>
        <dbReference type="RuleBase" id="RU004524"/>
    </source>
</evidence>
<name>A0A0G1X7P5_UNCK3</name>
<reference evidence="8 9" key="1">
    <citation type="journal article" date="2015" name="Nature">
        <title>rRNA introns, odd ribosomes, and small enigmatic genomes across a large radiation of phyla.</title>
        <authorList>
            <person name="Brown C.T."/>
            <person name="Hug L.A."/>
            <person name="Thomas B.C."/>
            <person name="Sharon I."/>
            <person name="Castelle C.J."/>
            <person name="Singh A."/>
            <person name="Wilkins M.J."/>
            <person name="Williams K.H."/>
            <person name="Banfield J.F."/>
        </authorList>
    </citation>
    <scope>NUCLEOTIDE SEQUENCE [LARGE SCALE GENOMIC DNA]</scope>
</reference>
<dbReference type="InterPro" id="IPR000589">
    <property type="entry name" value="Ribosomal_uS15"/>
</dbReference>
<proteinExistence type="inferred from homology"/>
<dbReference type="NCBIfam" id="TIGR00952">
    <property type="entry name" value="S15_bact"/>
    <property type="match status" value="1"/>
</dbReference>
<keyword evidence="4 6" id="KW-0694">RNA-binding</keyword>
<feature type="region of interest" description="Disordered" evidence="7">
    <location>
        <begin position="1"/>
        <end position="23"/>
    </location>
</feature>
<evidence type="ECO:0000256" key="5">
    <source>
        <dbReference type="RuleBase" id="RU003919"/>
    </source>
</evidence>
<accession>A0A0G1X7P5</accession>
<dbReference type="Pfam" id="PF00312">
    <property type="entry name" value="Ribosomal_S15"/>
    <property type="match status" value="1"/>
</dbReference>
<dbReference type="FunFam" id="1.10.287.10:FF:000002">
    <property type="entry name" value="30S ribosomal protein S15"/>
    <property type="match status" value="1"/>
</dbReference>
<keyword evidence="4 6" id="KW-0699">rRNA-binding</keyword>
<comment type="caution">
    <text evidence="8">The sequence shown here is derived from an EMBL/GenBank/DDBJ whole genome shotgun (WGS) entry which is preliminary data.</text>
</comment>
<evidence type="ECO:0000256" key="7">
    <source>
        <dbReference type="SAM" id="MobiDB-lite"/>
    </source>
</evidence>
<dbReference type="InterPro" id="IPR009068">
    <property type="entry name" value="uS15_NS1_RNA-bd_sf"/>
</dbReference>
<sequence length="89" mass="10294">MAIKADKKQKIISEHQSHGKDTGSAEVQIALLTVKINELTKHLKTHAKDFHSRHGLFKMVGNRRRLLTYLELHNPKAYNSLIKKLKIRK</sequence>
<evidence type="ECO:0000313" key="8">
    <source>
        <dbReference type="EMBL" id="KKW27198.1"/>
    </source>
</evidence>
<gene>
    <name evidence="4" type="primary">rpsO</name>
    <name evidence="8" type="ORF">VF00_C0001G0133</name>
</gene>
<dbReference type="GO" id="GO:0019843">
    <property type="term" value="F:rRNA binding"/>
    <property type="evidence" value="ECO:0007669"/>
    <property type="project" value="UniProtKB-UniRule"/>
</dbReference>
<dbReference type="GO" id="GO:0022627">
    <property type="term" value="C:cytosolic small ribosomal subunit"/>
    <property type="evidence" value="ECO:0007669"/>
    <property type="project" value="TreeGrafter"/>
</dbReference>
<dbReference type="CDD" id="cd00353">
    <property type="entry name" value="Ribosomal_S15p_S13e"/>
    <property type="match status" value="1"/>
</dbReference>
<dbReference type="AlphaFoldDB" id="A0A0G1X7P5"/>
<dbReference type="Proteomes" id="UP000034913">
    <property type="component" value="Unassembled WGS sequence"/>
</dbReference>
<dbReference type="Gene3D" id="6.10.250.3130">
    <property type="match status" value="1"/>
</dbReference>
<dbReference type="GO" id="GO:0006412">
    <property type="term" value="P:translation"/>
    <property type="evidence" value="ECO:0007669"/>
    <property type="project" value="UniProtKB-UniRule"/>
</dbReference>
<dbReference type="EMBL" id="LCRB01000001">
    <property type="protein sequence ID" value="KKW27198.1"/>
    <property type="molecule type" value="Genomic_DNA"/>
</dbReference>